<dbReference type="PROSITE" id="PS52016">
    <property type="entry name" value="TONB_DEPENDENT_REC_3"/>
    <property type="match status" value="1"/>
</dbReference>
<dbReference type="KEGG" id="rdi:CMV14_05175"/>
<feature type="signal peptide" evidence="14">
    <location>
        <begin position="1"/>
        <end position="30"/>
    </location>
</feature>
<dbReference type="SUPFAM" id="SSF56935">
    <property type="entry name" value="Porins"/>
    <property type="match status" value="1"/>
</dbReference>
<evidence type="ECO:0000256" key="1">
    <source>
        <dbReference type="ARBA" id="ARBA00004571"/>
    </source>
</evidence>
<keyword evidence="7" id="KW-0406">Ion transport</keyword>
<comment type="subcellular location">
    <subcellularLocation>
        <location evidence="1 11">Cell outer membrane</location>
        <topology evidence="1 11">Multi-pass membrane protein</topology>
    </subcellularLocation>
</comment>
<name>A0A2A4FSM7_9SPHN</name>
<keyword evidence="18" id="KW-1185">Reference proteome</keyword>
<feature type="domain" description="TonB-dependent receptor plug" evidence="16">
    <location>
        <begin position="70"/>
        <end position="174"/>
    </location>
</feature>
<evidence type="ECO:0000256" key="8">
    <source>
        <dbReference type="ARBA" id="ARBA00023077"/>
    </source>
</evidence>
<evidence type="ECO:0000259" key="16">
    <source>
        <dbReference type="Pfam" id="PF07715"/>
    </source>
</evidence>
<comment type="caution">
    <text evidence="17">The sequence shown here is derived from an EMBL/GenBank/DDBJ whole genome shotgun (WGS) entry which is preliminary data.</text>
</comment>
<keyword evidence="4" id="KW-0410">Iron transport</keyword>
<evidence type="ECO:0000259" key="15">
    <source>
        <dbReference type="Pfam" id="PF00593"/>
    </source>
</evidence>
<evidence type="ECO:0000256" key="2">
    <source>
        <dbReference type="ARBA" id="ARBA00022448"/>
    </source>
</evidence>
<organism evidence="17 18">
    <name type="scientific">Rhizorhabdus dicambivorans</name>
    <dbReference type="NCBI Taxonomy" id="1850238"/>
    <lineage>
        <taxon>Bacteria</taxon>
        <taxon>Pseudomonadati</taxon>
        <taxon>Pseudomonadota</taxon>
        <taxon>Alphaproteobacteria</taxon>
        <taxon>Sphingomonadales</taxon>
        <taxon>Sphingomonadaceae</taxon>
        <taxon>Rhizorhabdus</taxon>
    </lineage>
</organism>
<feature type="domain" description="TonB-dependent receptor-like beta-barrel" evidence="15">
    <location>
        <begin position="194"/>
        <end position="743"/>
    </location>
</feature>
<feature type="chain" id="PRO_5013399756" evidence="14">
    <location>
        <begin position="31"/>
        <end position="776"/>
    </location>
</feature>
<dbReference type="AlphaFoldDB" id="A0A2A4FSM7"/>
<dbReference type="Proteomes" id="UP000218934">
    <property type="component" value="Unassembled WGS sequence"/>
</dbReference>
<evidence type="ECO:0000256" key="3">
    <source>
        <dbReference type="ARBA" id="ARBA00022452"/>
    </source>
</evidence>
<dbReference type="InterPro" id="IPR036942">
    <property type="entry name" value="Beta-barrel_TonB_sf"/>
</dbReference>
<dbReference type="EMBL" id="NWUF01000024">
    <property type="protein sequence ID" value="PCE40694.1"/>
    <property type="molecule type" value="Genomic_DNA"/>
</dbReference>
<gene>
    <name evidence="17" type="ORF">COO09_19075</name>
</gene>
<dbReference type="Gene3D" id="2.40.170.20">
    <property type="entry name" value="TonB-dependent receptor, beta-barrel domain"/>
    <property type="match status" value="1"/>
</dbReference>
<dbReference type="GO" id="GO:0009279">
    <property type="term" value="C:cell outer membrane"/>
    <property type="evidence" value="ECO:0007669"/>
    <property type="project" value="UniProtKB-SubCell"/>
</dbReference>
<keyword evidence="9 11" id="KW-0472">Membrane</keyword>
<dbReference type="GO" id="GO:0006826">
    <property type="term" value="P:iron ion transport"/>
    <property type="evidence" value="ECO:0007669"/>
    <property type="project" value="UniProtKB-KW"/>
</dbReference>
<proteinExistence type="inferred from homology"/>
<evidence type="ECO:0000256" key="5">
    <source>
        <dbReference type="ARBA" id="ARBA00022692"/>
    </source>
</evidence>
<evidence type="ECO:0000256" key="10">
    <source>
        <dbReference type="ARBA" id="ARBA00023237"/>
    </source>
</evidence>
<evidence type="ECO:0000256" key="11">
    <source>
        <dbReference type="PROSITE-ProRule" id="PRU01360"/>
    </source>
</evidence>
<dbReference type="InterPro" id="IPR012910">
    <property type="entry name" value="Plug_dom"/>
</dbReference>
<dbReference type="PANTHER" id="PTHR32552:SF81">
    <property type="entry name" value="TONB-DEPENDENT OUTER MEMBRANE RECEPTOR"/>
    <property type="match status" value="1"/>
</dbReference>
<keyword evidence="2 11" id="KW-0813">Transport</keyword>
<dbReference type="OrthoDB" id="7051185at2"/>
<evidence type="ECO:0000256" key="13">
    <source>
        <dbReference type="SAM" id="MobiDB-lite"/>
    </source>
</evidence>
<dbReference type="Pfam" id="PF00593">
    <property type="entry name" value="TonB_dep_Rec_b-barrel"/>
    <property type="match status" value="1"/>
</dbReference>
<keyword evidence="14" id="KW-0732">Signal</keyword>
<evidence type="ECO:0000256" key="9">
    <source>
        <dbReference type="ARBA" id="ARBA00023136"/>
    </source>
</evidence>
<evidence type="ECO:0000313" key="18">
    <source>
        <dbReference type="Proteomes" id="UP000218934"/>
    </source>
</evidence>
<sequence>MGSDKMKKLNSRTIWCLTASLLAMPGYAFGQSPSAQTQQGDRAPVDPGDTDATGVQDIVVTATRRLESQQLVPSVVTAFSAESLVAQGVTTVSELSRIVPGLQVQRAGAANNLYLRGVGTNTAGFNAESPVAVYLDGLYLPNAGSSPFSFNNIERIEVLKGPQGTLYGRNSTGGLVNVITRNPGREFKLDASVGYANYDTFNANLYASAPLGDDLAANIAVTHTNQADGWGRNTVDGSDLFTNKETGLQGKLRWTPGDKTTIQLQGAYVDVKTDQGNVNSVYPGSIGLDGNGFLGEYVAGDRRTPFVDSKFRAASLKIEHDLGPVSLMSLTGYIDAQALSLLNRFGIPGAFVGQGTVWSDIYGRSKTFSQELQLTSNPDDDSPFSWIAGLYYFHDNTTTRFDTLTPCAGNTAASCIRLPGNAAPSRTAARATTRSYAAYGEGTYKLTPSTRVTLGARYTRDDKGLSGLISYLQGRPNSITVGPPGLPQPVSPGLPTATLPAIPTSKTYSKPTFKVVLAQDLEEDVHAYASYNTGFRAGTYNVTSFSNPPIPPETLDAFELGIKSDLFGRVLRLNAAVFYMDYKKIQLRTSAPPAPVGSVIIYSASSAKIKGVDLDFELVPARGLSITGSMEYLDTRYGTLLSQCSVPPGAGPNGGGNRTIVPCNNSGHRMPYAPRFSYTLGFNYTFETQVGSFNFGVSDAYKSKMFWDPANRLSQKAFHLVNASTTWTSSNEKFDVQLFVRNLTGKYYLVAGSETSADLHVPGAPRTYGIKLGVHF</sequence>
<dbReference type="InterPro" id="IPR039426">
    <property type="entry name" value="TonB-dep_rcpt-like"/>
</dbReference>
<keyword evidence="3 11" id="KW-1134">Transmembrane beta strand</keyword>
<reference evidence="17 18" key="1">
    <citation type="submission" date="2017-09" db="EMBL/GenBank/DDBJ databases">
        <title>The Catabolism of 3,6-Dichlorosalicylic acid is Initiated by the Cytochrome P450 Monooxygenase DsmABC in Rhizorhabdus dicambivorans Ndbn-20.</title>
        <authorList>
            <person name="Na L."/>
        </authorList>
    </citation>
    <scope>NUCLEOTIDE SEQUENCE [LARGE SCALE GENOMIC DNA]</scope>
    <source>
        <strain evidence="17 18">Ndbn-20m</strain>
    </source>
</reference>
<comment type="similarity">
    <text evidence="11 12">Belongs to the TonB-dependent receptor family.</text>
</comment>
<accession>A0A2A4FSM7</accession>
<dbReference type="PANTHER" id="PTHR32552">
    <property type="entry name" value="FERRICHROME IRON RECEPTOR-RELATED"/>
    <property type="match status" value="1"/>
</dbReference>
<keyword evidence="6" id="KW-0408">Iron</keyword>
<evidence type="ECO:0000256" key="14">
    <source>
        <dbReference type="SAM" id="SignalP"/>
    </source>
</evidence>
<evidence type="ECO:0000256" key="12">
    <source>
        <dbReference type="RuleBase" id="RU003357"/>
    </source>
</evidence>
<evidence type="ECO:0000313" key="17">
    <source>
        <dbReference type="EMBL" id="PCE40694.1"/>
    </source>
</evidence>
<dbReference type="InterPro" id="IPR000531">
    <property type="entry name" value="Beta-barrel_TonB"/>
</dbReference>
<dbReference type="Pfam" id="PF07715">
    <property type="entry name" value="Plug"/>
    <property type="match status" value="1"/>
</dbReference>
<keyword evidence="8 12" id="KW-0798">TonB box</keyword>
<evidence type="ECO:0000256" key="7">
    <source>
        <dbReference type="ARBA" id="ARBA00023065"/>
    </source>
</evidence>
<feature type="region of interest" description="Disordered" evidence="13">
    <location>
        <begin position="32"/>
        <end position="52"/>
    </location>
</feature>
<keyword evidence="10 11" id="KW-0998">Cell outer membrane</keyword>
<evidence type="ECO:0000256" key="4">
    <source>
        <dbReference type="ARBA" id="ARBA00022496"/>
    </source>
</evidence>
<evidence type="ECO:0000256" key="6">
    <source>
        <dbReference type="ARBA" id="ARBA00023004"/>
    </source>
</evidence>
<keyword evidence="5 11" id="KW-0812">Transmembrane</keyword>
<keyword evidence="17" id="KW-0675">Receptor</keyword>
<dbReference type="CDD" id="cd01347">
    <property type="entry name" value="ligand_gated_channel"/>
    <property type="match status" value="1"/>
</dbReference>
<protein>
    <submittedName>
        <fullName evidence="17">TonB-dependent receptor</fullName>
    </submittedName>
</protein>